<evidence type="ECO:0000256" key="4">
    <source>
        <dbReference type="ARBA" id="ARBA00022679"/>
    </source>
</evidence>
<dbReference type="InterPro" id="IPR000626">
    <property type="entry name" value="Ubiquitin-like_dom"/>
</dbReference>
<keyword evidence="9" id="KW-1185">Reference proteome</keyword>
<proteinExistence type="predicted"/>
<dbReference type="InterPro" id="IPR029071">
    <property type="entry name" value="Ubiquitin-like_domsf"/>
</dbReference>
<dbReference type="Gene3D" id="3.90.1750.10">
    <property type="entry name" value="Hect, E3 ligase catalytic domains"/>
    <property type="match status" value="1"/>
</dbReference>
<dbReference type="KEGG" id="cam:101494399"/>
<organism evidence="9 10">
    <name type="scientific">Cicer arietinum</name>
    <name type="common">Chickpea</name>
    <name type="synonym">Garbanzo</name>
    <dbReference type="NCBI Taxonomy" id="3827"/>
    <lineage>
        <taxon>Eukaryota</taxon>
        <taxon>Viridiplantae</taxon>
        <taxon>Streptophyta</taxon>
        <taxon>Embryophyta</taxon>
        <taxon>Tracheophyta</taxon>
        <taxon>Spermatophyta</taxon>
        <taxon>Magnoliopsida</taxon>
        <taxon>eudicotyledons</taxon>
        <taxon>Gunneridae</taxon>
        <taxon>Pentapetalae</taxon>
        <taxon>rosids</taxon>
        <taxon>fabids</taxon>
        <taxon>Fabales</taxon>
        <taxon>Fabaceae</taxon>
        <taxon>Papilionoideae</taxon>
        <taxon>50 kb inversion clade</taxon>
        <taxon>NPAAA clade</taxon>
        <taxon>Hologalegina</taxon>
        <taxon>IRL clade</taxon>
        <taxon>Cicereae</taxon>
        <taxon>Cicer</taxon>
    </lineage>
</organism>
<dbReference type="EC" id="2.3.2.26" evidence="3"/>
<protein>
    <recommendedName>
        <fullName evidence="3">HECT-type E3 ubiquitin transferase</fullName>
        <ecNumber evidence="3">2.3.2.26</ecNumber>
    </recommendedName>
</protein>
<accession>A0A1S2XCM7</accession>
<feature type="active site" description="Glycyl thioester intermediate" evidence="6">
    <location>
        <position position="802"/>
    </location>
</feature>
<dbReference type="FunFam" id="3.30.2410.10:FF:000020">
    <property type="entry name" value="E3 ubiquitin-protein ligase UPL5"/>
    <property type="match status" value="1"/>
</dbReference>
<evidence type="ECO:0000259" key="8">
    <source>
        <dbReference type="PROSITE" id="PS50237"/>
    </source>
</evidence>
<dbReference type="InterPro" id="IPR000569">
    <property type="entry name" value="HECT_dom"/>
</dbReference>
<dbReference type="Gene3D" id="3.30.2410.10">
    <property type="entry name" value="Hect, E3 ligase catalytic domain"/>
    <property type="match status" value="1"/>
</dbReference>
<dbReference type="PANTHER" id="PTHR11254:SF424">
    <property type="entry name" value="E3 UBIQUITIN-PROTEIN LIGASE UPL5"/>
    <property type="match status" value="1"/>
</dbReference>
<dbReference type="Pfam" id="PF00240">
    <property type="entry name" value="ubiquitin"/>
    <property type="match status" value="1"/>
</dbReference>
<dbReference type="InterPro" id="IPR050409">
    <property type="entry name" value="E3_ubiq-protein_ligase"/>
</dbReference>
<sequence length="836" mass="96432">MSQSITKTLTVNSFHQNKLNDHTSFSSSTMKNDTKTTPSQLQFFVRLMWTCKSLVIRASREDTVKSLLKAISFKTKIPIEYQRLIYRGKQLHSEQSLAECCIENDTCLQLIGHLRSMGFPMGCEALDDTVSLILRLCKGESVKDASRILHCRMMKYMEHKECVSVFMFMKVPLLMVTLYNSPYANNKGIADFCIRQLMIFCDHIETAQLQVIYFEVVLEFCELLRGVGFESNDLLYVVCRGSFGRMLESVGGVSDRDTKRRILFQGGFDCVVEISDKLLRFLDLSFGRMLESVGGVSDRDTSQALLCRDVHDFEKFSAPLRVGIAEHQGAFEVPVDCGFLCEKDSLIARVVDRFRLVFIQLLIKMDECLQSMEGCLVNKEQGEGGVSVIYYGWYYYLSILKELYHISKLYTGAEDKFWGVLLRRKSMLCHLIVKYTENTDDHRWVLKNRSVTDFESRRHLVMMLFFHELKDGLWDFHEMLIDRSQLLAESFEYISQAKPKSLQRGLFMEFKNEDATGPGVLREWFVLVCQEIFSPQNALFMACPNDRRRFFPNAASKIHPLHLEYFSFCGRIIALALRSKVHVGIVFDRVFHGQLAGEYITLEDIREADPIMYSSCKQILNMDADSIDSDTLGLTFATEVWELGRREVIELCLGGESRVVDSKNREEYVRLLIHNRFVTSISKQVSHFAKGFADILSGSSQEFFQSLELEELDWMLHGSENAISVEDWKAHTVYNGYKDIDRQISWFWEIVGRMSVEQRKVLLFFWTSVKHLPVEGFHGLDSRLHICRTSELDSHLPSSHTCFYELCFPPYSSLAIMQDRLRVITQEHIGCSFGTP</sequence>
<dbReference type="SMART" id="SM00213">
    <property type="entry name" value="UBQ"/>
    <property type="match status" value="1"/>
</dbReference>
<dbReference type="STRING" id="3827.A0A1S2XCM7"/>
<name>A0A1S2XCM7_CICAR</name>
<evidence type="ECO:0000256" key="1">
    <source>
        <dbReference type="ARBA" id="ARBA00000885"/>
    </source>
</evidence>
<evidence type="ECO:0000313" key="10">
    <source>
        <dbReference type="RefSeq" id="XP_004486221.1"/>
    </source>
</evidence>
<dbReference type="OrthoDB" id="8068875at2759"/>
<dbReference type="Gene3D" id="3.30.2160.10">
    <property type="entry name" value="Hect, E3 ligase catalytic domain"/>
    <property type="match status" value="1"/>
</dbReference>
<dbReference type="Pfam" id="PF00632">
    <property type="entry name" value="HECT"/>
    <property type="match status" value="1"/>
</dbReference>
<evidence type="ECO:0000256" key="2">
    <source>
        <dbReference type="ARBA" id="ARBA00004906"/>
    </source>
</evidence>
<comment type="pathway">
    <text evidence="2">Protein modification; protein ubiquitination.</text>
</comment>
<evidence type="ECO:0000259" key="7">
    <source>
        <dbReference type="PROSITE" id="PS50053"/>
    </source>
</evidence>
<dbReference type="InterPro" id="IPR035983">
    <property type="entry name" value="Hect_E3_ubiquitin_ligase"/>
</dbReference>
<dbReference type="GO" id="GO:0005737">
    <property type="term" value="C:cytoplasm"/>
    <property type="evidence" value="ECO:0007669"/>
    <property type="project" value="TreeGrafter"/>
</dbReference>
<dbReference type="eggNOG" id="KOG0940">
    <property type="taxonomic scope" value="Eukaryota"/>
</dbReference>
<dbReference type="CDD" id="cd00078">
    <property type="entry name" value="HECTc"/>
    <property type="match status" value="1"/>
</dbReference>
<dbReference type="Gene3D" id="3.10.20.90">
    <property type="entry name" value="Phosphatidylinositol 3-kinase Catalytic Subunit, Chain A, domain 1"/>
    <property type="match status" value="1"/>
</dbReference>
<dbReference type="AlphaFoldDB" id="A0A1S2XCM7"/>
<evidence type="ECO:0000256" key="3">
    <source>
        <dbReference type="ARBA" id="ARBA00012485"/>
    </source>
</evidence>
<keyword evidence="5 6" id="KW-0833">Ubl conjugation pathway</keyword>
<evidence type="ECO:0000256" key="5">
    <source>
        <dbReference type="ARBA" id="ARBA00022786"/>
    </source>
</evidence>
<reference evidence="10" key="2">
    <citation type="submission" date="2025-08" db="UniProtKB">
        <authorList>
            <consortium name="RefSeq"/>
        </authorList>
    </citation>
    <scope>IDENTIFICATION</scope>
    <source>
        <tissue evidence="10">Etiolated seedlings</tissue>
    </source>
</reference>
<dbReference type="SMART" id="SM00119">
    <property type="entry name" value="HECTc"/>
    <property type="match status" value="1"/>
</dbReference>
<dbReference type="PROSITE" id="PS50237">
    <property type="entry name" value="HECT"/>
    <property type="match status" value="1"/>
</dbReference>
<dbReference type="RefSeq" id="XP_004486221.1">
    <property type="nucleotide sequence ID" value="XM_004486164.3"/>
</dbReference>
<evidence type="ECO:0000313" key="9">
    <source>
        <dbReference type="Proteomes" id="UP000087171"/>
    </source>
</evidence>
<keyword evidence="4" id="KW-0808">Transferase</keyword>
<dbReference type="Proteomes" id="UP000087171">
    <property type="component" value="Chromosome Ca1"/>
</dbReference>
<dbReference type="GO" id="GO:0006511">
    <property type="term" value="P:ubiquitin-dependent protein catabolic process"/>
    <property type="evidence" value="ECO:0007669"/>
    <property type="project" value="TreeGrafter"/>
</dbReference>
<feature type="domain" description="HECT" evidence="8">
    <location>
        <begin position="498"/>
        <end position="836"/>
    </location>
</feature>
<comment type="catalytic activity">
    <reaction evidence="1">
        <text>S-ubiquitinyl-[E2 ubiquitin-conjugating enzyme]-L-cysteine + [acceptor protein]-L-lysine = [E2 ubiquitin-conjugating enzyme]-L-cysteine + N(6)-ubiquitinyl-[acceptor protein]-L-lysine.</text>
        <dbReference type="EC" id="2.3.2.26"/>
    </reaction>
</comment>
<dbReference type="GeneID" id="101494399"/>
<feature type="domain" description="Ubiquitin-like" evidence="7">
    <location>
        <begin position="41"/>
        <end position="117"/>
    </location>
</feature>
<dbReference type="PANTHER" id="PTHR11254">
    <property type="entry name" value="HECT DOMAIN UBIQUITIN-PROTEIN LIGASE"/>
    <property type="match status" value="1"/>
</dbReference>
<dbReference type="SUPFAM" id="SSF54236">
    <property type="entry name" value="Ubiquitin-like"/>
    <property type="match status" value="1"/>
</dbReference>
<evidence type="ECO:0000256" key="6">
    <source>
        <dbReference type="PROSITE-ProRule" id="PRU00104"/>
    </source>
</evidence>
<dbReference type="PROSITE" id="PS50053">
    <property type="entry name" value="UBIQUITIN_2"/>
    <property type="match status" value="1"/>
</dbReference>
<dbReference type="SUPFAM" id="SSF56204">
    <property type="entry name" value="Hect, E3 ligase catalytic domain"/>
    <property type="match status" value="1"/>
</dbReference>
<dbReference type="PaxDb" id="3827-XP_004486221.1"/>
<dbReference type="GO" id="GO:0061630">
    <property type="term" value="F:ubiquitin protein ligase activity"/>
    <property type="evidence" value="ECO:0007669"/>
    <property type="project" value="UniProtKB-EC"/>
</dbReference>
<gene>
    <name evidence="10" type="primary">LOC101494399</name>
</gene>
<dbReference type="GO" id="GO:0000209">
    <property type="term" value="P:protein polyubiquitination"/>
    <property type="evidence" value="ECO:0007669"/>
    <property type="project" value="TreeGrafter"/>
</dbReference>
<reference evidence="9" key="1">
    <citation type="journal article" date="2013" name="Nat. Biotechnol.">
        <title>Draft genome sequence of chickpea (Cicer arietinum) provides a resource for trait improvement.</title>
        <authorList>
            <person name="Varshney R.K."/>
            <person name="Song C."/>
            <person name="Saxena R.K."/>
            <person name="Azam S."/>
            <person name="Yu S."/>
            <person name="Sharpe A.G."/>
            <person name="Cannon S."/>
            <person name="Baek J."/>
            <person name="Rosen B.D."/>
            <person name="Tar'an B."/>
            <person name="Millan T."/>
            <person name="Zhang X."/>
            <person name="Ramsay L.D."/>
            <person name="Iwata A."/>
            <person name="Wang Y."/>
            <person name="Nelson W."/>
            <person name="Farmer A.D."/>
            <person name="Gaur P.M."/>
            <person name="Soderlund C."/>
            <person name="Penmetsa R.V."/>
            <person name="Xu C."/>
            <person name="Bharti A.K."/>
            <person name="He W."/>
            <person name="Winter P."/>
            <person name="Zhao S."/>
            <person name="Hane J.K."/>
            <person name="Carrasquilla-Garcia N."/>
            <person name="Condie J.A."/>
            <person name="Upadhyaya H.D."/>
            <person name="Luo M.C."/>
            <person name="Thudi M."/>
            <person name="Gowda C.L."/>
            <person name="Singh N.P."/>
            <person name="Lichtenzveig J."/>
            <person name="Gali K.K."/>
            <person name="Rubio J."/>
            <person name="Nadarajan N."/>
            <person name="Dolezel J."/>
            <person name="Bansal K.C."/>
            <person name="Xu X."/>
            <person name="Edwards D."/>
            <person name="Zhang G."/>
            <person name="Kahl G."/>
            <person name="Gil J."/>
            <person name="Singh K.B."/>
            <person name="Datta S.K."/>
            <person name="Jackson S.A."/>
            <person name="Wang J."/>
            <person name="Cook D.R."/>
        </authorList>
    </citation>
    <scope>NUCLEOTIDE SEQUENCE [LARGE SCALE GENOMIC DNA]</scope>
    <source>
        <strain evidence="9">cv. CDC Frontier</strain>
    </source>
</reference>